<evidence type="ECO:0000313" key="3">
    <source>
        <dbReference type="EMBL" id="KRR21396.1"/>
    </source>
</evidence>
<dbReference type="AlphaFoldDB" id="A0A0R3MMF7"/>
<proteinExistence type="predicted"/>
<evidence type="ECO:0000259" key="2">
    <source>
        <dbReference type="Pfam" id="PF13629"/>
    </source>
</evidence>
<dbReference type="Pfam" id="PF13629">
    <property type="entry name" value="T2SS-T3SS_pil_N"/>
    <property type="match status" value="1"/>
</dbReference>
<gene>
    <name evidence="3" type="ORF">CQ14_07030</name>
</gene>
<comment type="caution">
    <text evidence="3">The sequence shown here is derived from an EMBL/GenBank/DDBJ whole genome shotgun (WGS) entry which is preliminary data.</text>
</comment>
<evidence type="ECO:0000313" key="4">
    <source>
        <dbReference type="Proteomes" id="UP000051660"/>
    </source>
</evidence>
<feature type="compositionally biased region" description="Basic and acidic residues" evidence="1">
    <location>
        <begin position="146"/>
        <end position="163"/>
    </location>
</feature>
<dbReference type="EMBL" id="LLYB01000081">
    <property type="protein sequence ID" value="KRR21396.1"/>
    <property type="molecule type" value="Genomic_DNA"/>
</dbReference>
<dbReference type="InterPro" id="IPR032789">
    <property type="entry name" value="T2SS-T3SS_pil_N"/>
</dbReference>
<accession>A0A0R3MMF7</accession>
<name>A0A0R3MMF7_9BRAD</name>
<evidence type="ECO:0000256" key="1">
    <source>
        <dbReference type="SAM" id="MobiDB-lite"/>
    </source>
</evidence>
<dbReference type="Proteomes" id="UP000051660">
    <property type="component" value="Unassembled WGS sequence"/>
</dbReference>
<sequence>MIAAVTLLAGVANAQPPQEITAKDTIGFNVGQTRTFMFDQPVSELRIMAEGIARARPVTDRTFTIEAMQPGEALVIAYAPDGHIVHQMNVAVAGHLVKVYGLLRPSASSPLGKGMEYTGYMCTETGCGRANPDLVPAPSATTISETKQKGDGDSVTETREYRR</sequence>
<organism evidence="3 4">
    <name type="scientific">Bradyrhizobium lablabi</name>
    <dbReference type="NCBI Taxonomy" id="722472"/>
    <lineage>
        <taxon>Bacteria</taxon>
        <taxon>Pseudomonadati</taxon>
        <taxon>Pseudomonadota</taxon>
        <taxon>Alphaproteobacteria</taxon>
        <taxon>Hyphomicrobiales</taxon>
        <taxon>Nitrobacteraceae</taxon>
        <taxon>Bradyrhizobium</taxon>
    </lineage>
</organism>
<feature type="region of interest" description="Disordered" evidence="1">
    <location>
        <begin position="132"/>
        <end position="163"/>
    </location>
</feature>
<feature type="domain" description="Pilus formation protein N-terminal" evidence="2">
    <location>
        <begin position="24"/>
        <end position="92"/>
    </location>
</feature>
<reference evidence="3 4" key="1">
    <citation type="submission" date="2014-03" db="EMBL/GenBank/DDBJ databases">
        <title>Bradyrhizobium valentinum sp. nov., isolated from effective nodules of Lupinus mariae-josephae, a lupine endemic of basic-lime soils in Eastern Spain.</title>
        <authorList>
            <person name="Duran D."/>
            <person name="Rey L."/>
            <person name="Navarro A."/>
            <person name="Busquets A."/>
            <person name="Imperial J."/>
            <person name="Ruiz-Argueso T."/>
        </authorList>
    </citation>
    <scope>NUCLEOTIDE SEQUENCE [LARGE SCALE GENOMIC DNA]</scope>
    <source>
        <strain evidence="3 4">CCBAU 23086</strain>
    </source>
</reference>
<protein>
    <recommendedName>
        <fullName evidence="2">Pilus formation protein N-terminal domain-containing protein</fullName>
    </recommendedName>
</protein>